<accession>A0A0F6T9Q8</accession>
<evidence type="ECO:0000256" key="9">
    <source>
        <dbReference type="ARBA" id="ARBA00023014"/>
    </source>
</evidence>
<dbReference type="GO" id="GO:0043546">
    <property type="term" value="F:molybdopterin cofactor binding"/>
    <property type="evidence" value="ECO:0007669"/>
    <property type="project" value="InterPro"/>
</dbReference>
<evidence type="ECO:0000256" key="4">
    <source>
        <dbReference type="ARBA" id="ARBA00022485"/>
    </source>
</evidence>
<name>A0A0F6T9Q8_9CORY</name>
<evidence type="ECO:0000256" key="6">
    <source>
        <dbReference type="ARBA" id="ARBA00022723"/>
    </source>
</evidence>
<keyword evidence="5" id="KW-0500">Molybdenum</keyword>
<evidence type="ECO:0000313" key="12">
    <source>
        <dbReference type="Proteomes" id="UP000033566"/>
    </source>
</evidence>
<dbReference type="PATRIC" id="fig|161896.4.peg.377"/>
<dbReference type="Pfam" id="PF01568">
    <property type="entry name" value="Molydop_binding"/>
    <property type="match status" value="1"/>
</dbReference>
<dbReference type="GO" id="GO:0030151">
    <property type="term" value="F:molybdenum ion binding"/>
    <property type="evidence" value="ECO:0007669"/>
    <property type="project" value="InterPro"/>
</dbReference>
<evidence type="ECO:0000256" key="10">
    <source>
        <dbReference type="SAM" id="MobiDB-lite"/>
    </source>
</evidence>
<dbReference type="KEGG" id="ccj:UL81_01925"/>
<dbReference type="Pfam" id="PF00384">
    <property type="entry name" value="Molybdopterin"/>
    <property type="match status" value="1"/>
</dbReference>
<feature type="compositionally biased region" description="Low complexity" evidence="10">
    <location>
        <begin position="540"/>
        <end position="552"/>
    </location>
</feature>
<dbReference type="PANTHER" id="PTHR43105:SF4">
    <property type="entry name" value="PROTEIN YDEP"/>
    <property type="match status" value="1"/>
</dbReference>
<feature type="region of interest" description="Disordered" evidence="10">
    <location>
        <begin position="527"/>
        <end position="560"/>
    </location>
</feature>
<evidence type="ECO:0000256" key="2">
    <source>
        <dbReference type="ARBA" id="ARBA00001966"/>
    </source>
</evidence>
<evidence type="ECO:0000256" key="7">
    <source>
        <dbReference type="ARBA" id="ARBA00023002"/>
    </source>
</evidence>
<reference evidence="11 12" key="1">
    <citation type="journal article" date="2015" name="Genome Announc.">
        <title>Complete Genome Sequence of Corynebacterium camporealensis DSM 44610, Isolated from the Milk of a Manchega Sheep with Subclinical Mastitis.</title>
        <authorList>
            <person name="Ruckert C."/>
            <person name="Albersmeier A."/>
            <person name="Winkler A."/>
            <person name="Tauch A."/>
        </authorList>
    </citation>
    <scope>NUCLEOTIDE SEQUENCE [LARGE SCALE GENOMIC DNA]</scope>
    <source>
        <strain evidence="11 12">DSM 44610</strain>
    </source>
</reference>
<dbReference type="GO" id="GO:0016020">
    <property type="term" value="C:membrane"/>
    <property type="evidence" value="ECO:0007669"/>
    <property type="project" value="TreeGrafter"/>
</dbReference>
<dbReference type="AlphaFoldDB" id="A0A0F6T9Q8"/>
<dbReference type="GO" id="GO:0008863">
    <property type="term" value="F:formate dehydrogenase (NAD+) activity"/>
    <property type="evidence" value="ECO:0007669"/>
    <property type="project" value="InterPro"/>
</dbReference>
<evidence type="ECO:0000256" key="8">
    <source>
        <dbReference type="ARBA" id="ARBA00023004"/>
    </source>
</evidence>
<keyword evidence="8" id="KW-0408">Iron</keyword>
<sequence length="773" mass="85486">MGHLARYYVVMTTPTDVSRTNPKANEFDNPQVGRRVKSAAGLGGVLHAMEHAAPNRAMLPLVNLNKDSGVDCPGCAWPEPPVGEQGIVEFCENGAKAIAQETTPKRVSREFFANTTVEQMREMTDYELDQLGRLQEPMLYDRSTGDGKYHPISWDEAFRIISEEIKATEPNRNVLYTSGTAVNESAFSFGVLGRRIGTNNLPDCANLCHDSTGVALAKVVGVGKGSATMQDLYNTDLVISVGQNPGTNHPRALGAFERMKDNGGKLVAINPLPETGLMKFRDPQDPKGMLGISKKLADQYVQVRLDGDRALFQQINREVIRRDLLDHSFLERFCSNVDETIEYLNSLDPALLERGSGIPQSEVNAIVDRVEKAENVILAWTLGVTQHKNAVQTIQEMMNFLLLTGNIGKPGAGSFPFRGHSNVQGDRTMGISEKMPEPFLAKMEEEFGFDVPREHGYSSVEAAAALRDGDVDVFISLGGNFIRALSDTTACEDGMARTKLSAHMLTKLNNTCAWPGERGLILPVRSRTDYDPQASGPQKVSVEASDSTVSSSKPSRKANQDLDLKSEVDIICSIGRETFGDDFWQPMIDNYDVIRDHIEAVIPGFENYNERLERPRGFMLPHAARERIFNTDNGKAQLTINDTAVIELDDDQLLLSSVRAHDQYNTISYGLNDRYRGVRGGRRVLFISPADLKKRGLKDGDIVDVVSVYDNEERRAPNFRLVEYNTARDCVTGYFPELNVLVPLSQHADGSHTPVSKSLVVHLEPQGRNANDL</sequence>
<dbReference type="STRING" id="161896.UL81_01925"/>
<dbReference type="InterPro" id="IPR009010">
    <property type="entry name" value="Asp_de-COase-like_dom_sf"/>
</dbReference>
<evidence type="ECO:0000256" key="5">
    <source>
        <dbReference type="ARBA" id="ARBA00022505"/>
    </source>
</evidence>
<dbReference type="HOGENOM" id="CLU_000422_16_1_11"/>
<protein>
    <submittedName>
        <fullName evidence="11">Molybdopterin-dependent oxidoreductase alpha subunit</fullName>
        <ecNumber evidence="11">1.2.1.2</ecNumber>
    </submittedName>
</protein>
<dbReference type="InterPro" id="IPR006656">
    <property type="entry name" value="Mopterin_OxRdtase"/>
</dbReference>
<proteinExistence type="inferred from homology"/>
<comment type="similarity">
    <text evidence="3">Belongs to the prokaryotic molybdopterin-containing oxidoreductase family.</text>
</comment>
<dbReference type="EC" id="1.2.1.2" evidence="11"/>
<gene>
    <name evidence="11" type="primary">fdhF</name>
    <name evidence="11" type="ORF">UL81_01925</name>
</gene>
<dbReference type="InterPro" id="IPR050123">
    <property type="entry name" value="Prok_molybdopt-oxidoreductase"/>
</dbReference>
<evidence type="ECO:0000256" key="1">
    <source>
        <dbReference type="ARBA" id="ARBA00001942"/>
    </source>
</evidence>
<dbReference type="SUPFAM" id="SSF53706">
    <property type="entry name" value="Formate dehydrogenase/DMSO reductase, domains 1-3"/>
    <property type="match status" value="1"/>
</dbReference>
<dbReference type="EMBL" id="CP011311">
    <property type="protein sequence ID" value="AKE38366.1"/>
    <property type="molecule type" value="Genomic_DNA"/>
</dbReference>
<dbReference type="SUPFAM" id="SSF50692">
    <property type="entry name" value="ADC-like"/>
    <property type="match status" value="1"/>
</dbReference>
<dbReference type="PANTHER" id="PTHR43105">
    <property type="entry name" value="RESPIRATORY NITRATE REDUCTASE"/>
    <property type="match status" value="1"/>
</dbReference>
<keyword evidence="7 11" id="KW-0560">Oxidoreductase</keyword>
<dbReference type="CDD" id="cd02787">
    <property type="entry name" value="MopB_CT_ydeP"/>
    <property type="match status" value="1"/>
</dbReference>
<dbReference type="NCBIfam" id="TIGR01701">
    <property type="entry name" value="Fdhalpha-like"/>
    <property type="match status" value="1"/>
</dbReference>
<dbReference type="InterPro" id="IPR006657">
    <property type="entry name" value="MoPterin_dinucl-bd_dom"/>
</dbReference>
<dbReference type="InterPro" id="IPR010046">
    <property type="entry name" value="Mopterin_OxRdtse_a_bac"/>
</dbReference>
<dbReference type="GO" id="GO:0051539">
    <property type="term" value="F:4 iron, 4 sulfur cluster binding"/>
    <property type="evidence" value="ECO:0007669"/>
    <property type="project" value="UniProtKB-KW"/>
</dbReference>
<dbReference type="PIRSF" id="PIRSF000144">
    <property type="entry name" value="CbbBc"/>
    <property type="match status" value="1"/>
</dbReference>
<keyword evidence="12" id="KW-1185">Reference proteome</keyword>
<dbReference type="Gene3D" id="3.40.228.10">
    <property type="entry name" value="Dimethylsulfoxide Reductase, domain 2"/>
    <property type="match status" value="1"/>
</dbReference>
<dbReference type="Proteomes" id="UP000033566">
    <property type="component" value="Chromosome"/>
</dbReference>
<dbReference type="Gene3D" id="3.40.50.740">
    <property type="match status" value="1"/>
</dbReference>
<keyword evidence="6" id="KW-0479">Metal-binding</keyword>
<dbReference type="InterPro" id="IPR041953">
    <property type="entry name" value="YdeP_MopB"/>
</dbReference>
<organism evidence="11 12">
    <name type="scientific">Corynebacterium camporealensis</name>
    <dbReference type="NCBI Taxonomy" id="161896"/>
    <lineage>
        <taxon>Bacteria</taxon>
        <taxon>Bacillati</taxon>
        <taxon>Actinomycetota</taxon>
        <taxon>Actinomycetes</taxon>
        <taxon>Mycobacteriales</taxon>
        <taxon>Corynebacteriaceae</taxon>
        <taxon>Corynebacterium</taxon>
    </lineage>
</organism>
<keyword evidence="4" id="KW-0004">4Fe-4S</keyword>
<comment type="cofactor">
    <cofactor evidence="1">
        <name>Mo-bis(molybdopterin guanine dinucleotide)</name>
        <dbReference type="ChEBI" id="CHEBI:60539"/>
    </cofactor>
</comment>
<dbReference type="CDD" id="cd02767">
    <property type="entry name" value="MopB_ydeP"/>
    <property type="match status" value="1"/>
</dbReference>
<dbReference type="InterPro" id="IPR037951">
    <property type="entry name" value="MopB_CT_YdeP"/>
</dbReference>
<comment type="cofactor">
    <cofactor evidence="2">
        <name>[4Fe-4S] cluster</name>
        <dbReference type="ChEBI" id="CHEBI:49883"/>
    </cofactor>
</comment>
<keyword evidence="9" id="KW-0411">Iron-sulfur</keyword>
<evidence type="ECO:0000313" key="11">
    <source>
        <dbReference type="EMBL" id="AKE38366.1"/>
    </source>
</evidence>
<evidence type="ECO:0000256" key="3">
    <source>
        <dbReference type="ARBA" id="ARBA00010312"/>
    </source>
</evidence>